<gene>
    <name evidence="1" type="ORF">SAMN02745202_02062</name>
</gene>
<dbReference type="InterPro" id="IPR021857">
    <property type="entry name" value="DUF3467"/>
</dbReference>
<sequence length="105" mass="11871">MNEEQRENEGLQIDLNPEMAKGVYANLALITHSNTDFVLDFASILPGMPKPQVVSRVVMTPEHAKHLLRALQENVQRYEQQFGKIVIPEQEGSIATPFKIPEEES</sequence>
<evidence type="ECO:0008006" key="3">
    <source>
        <dbReference type="Google" id="ProtNLM"/>
    </source>
</evidence>
<dbReference type="AlphaFoldDB" id="A0A1T4R2J5"/>
<dbReference type="EMBL" id="FUXK01000027">
    <property type="protein sequence ID" value="SKA10075.1"/>
    <property type="molecule type" value="Genomic_DNA"/>
</dbReference>
<dbReference type="Proteomes" id="UP000190065">
    <property type="component" value="Unassembled WGS sequence"/>
</dbReference>
<reference evidence="1 2" key="1">
    <citation type="submission" date="2017-02" db="EMBL/GenBank/DDBJ databases">
        <authorList>
            <person name="Peterson S.W."/>
        </authorList>
    </citation>
    <scope>NUCLEOTIDE SEQUENCE [LARGE SCALE GENOMIC DNA]</scope>
    <source>
        <strain evidence="1 2">ATCC 43324</strain>
    </source>
</reference>
<dbReference type="RefSeq" id="WP_004380821.1">
    <property type="nucleotide sequence ID" value="NZ_CAJPPD010000091.1"/>
</dbReference>
<evidence type="ECO:0000313" key="2">
    <source>
        <dbReference type="Proteomes" id="UP000190065"/>
    </source>
</evidence>
<dbReference type="GeneID" id="95426354"/>
<name>A0A1T4R2J5_9BACT</name>
<evidence type="ECO:0000313" key="1">
    <source>
        <dbReference type="EMBL" id="SKA10075.1"/>
    </source>
</evidence>
<accession>A0A1T4R2J5</accession>
<dbReference type="Pfam" id="PF11950">
    <property type="entry name" value="DUF3467"/>
    <property type="match status" value="1"/>
</dbReference>
<organism evidence="1 2">
    <name type="scientific">Segatella oulorum</name>
    <dbReference type="NCBI Taxonomy" id="28136"/>
    <lineage>
        <taxon>Bacteria</taxon>
        <taxon>Pseudomonadati</taxon>
        <taxon>Bacteroidota</taxon>
        <taxon>Bacteroidia</taxon>
        <taxon>Bacteroidales</taxon>
        <taxon>Prevotellaceae</taxon>
        <taxon>Segatella</taxon>
    </lineage>
</organism>
<protein>
    <recommendedName>
        <fullName evidence="3">DUF3467 domain-containing protein</fullName>
    </recommendedName>
</protein>
<proteinExistence type="predicted"/>
<dbReference type="STRING" id="28136.SAMN02745202_02062"/>